<comment type="caution">
    <text evidence="20">The sequence shown here is derived from an EMBL/GenBank/DDBJ whole genome shotgun (WGS) entry which is preliminary data.</text>
</comment>
<keyword evidence="7 15" id="KW-0479">Metal-binding</keyword>
<keyword evidence="11 16" id="KW-0694">RNA-binding</keyword>
<dbReference type="Gene3D" id="3.30.930.10">
    <property type="entry name" value="Bira Bifunctional Protein, Domain 2"/>
    <property type="match status" value="1"/>
</dbReference>
<evidence type="ECO:0000256" key="8">
    <source>
        <dbReference type="ARBA" id="ARBA00022741"/>
    </source>
</evidence>
<evidence type="ECO:0000259" key="18">
    <source>
        <dbReference type="PROSITE" id="PS51447"/>
    </source>
</evidence>
<dbReference type="FunFam" id="2.40.50.140:FF:000045">
    <property type="entry name" value="Phenylalanine--tRNA ligase beta subunit"/>
    <property type="match status" value="1"/>
</dbReference>
<dbReference type="Proteomes" id="UP000284868">
    <property type="component" value="Unassembled WGS sequence"/>
</dbReference>
<feature type="domain" description="B5" evidence="19">
    <location>
        <begin position="404"/>
        <end position="479"/>
    </location>
</feature>
<dbReference type="CDD" id="cd00769">
    <property type="entry name" value="PheRS_beta_core"/>
    <property type="match status" value="1"/>
</dbReference>
<dbReference type="OrthoDB" id="9805455at2"/>
<dbReference type="GO" id="GO:0005524">
    <property type="term" value="F:ATP binding"/>
    <property type="evidence" value="ECO:0007669"/>
    <property type="project" value="UniProtKB-UniRule"/>
</dbReference>
<dbReference type="Gene3D" id="2.40.50.140">
    <property type="entry name" value="Nucleic acid-binding proteins"/>
    <property type="match status" value="1"/>
</dbReference>
<dbReference type="Pfam" id="PF03483">
    <property type="entry name" value="B3_4"/>
    <property type="match status" value="1"/>
</dbReference>
<keyword evidence="9 15" id="KW-0067">ATP-binding</keyword>
<feature type="binding site" evidence="15">
    <location>
        <position position="463"/>
    </location>
    <ligand>
        <name>Mg(2+)</name>
        <dbReference type="ChEBI" id="CHEBI:18420"/>
        <note>shared with alpha subunit</note>
    </ligand>
</feature>
<comment type="catalytic activity">
    <reaction evidence="14 15">
        <text>tRNA(Phe) + L-phenylalanine + ATP = L-phenylalanyl-tRNA(Phe) + AMP + diphosphate + H(+)</text>
        <dbReference type="Rhea" id="RHEA:19413"/>
        <dbReference type="Rhea" id="RHEA-COMP:9668"/>
        <dbReference type="Rhea" id="RHEA-COMP:9699"/>
        <dbReference type="ChEBI" id="CHEBI:15378"/>
        <dbReference type="ChEBI" id="CHEBI:30616"/>
        <dbReference type="ChEBI" id="CHEBI:33019"/>
        <dbReference type="ChEBI" id="CHEBI:58095"/>
        <dbReference type="ChEBI" id="CHEBI:78442"/>
        <dbReference type="ChEBI" id="CHEBI:78531"/>
        <dbReference type="ChEBI" id="CHEBI:456215"/>
        <dbReference type="EC" id="6.1.1.20"/>
    </reaction>
</comment>
<dbReference type="SUPFAM" id="SSF50249">
    <property type="entry name" value="Nucleic acid-binding proteins"/>
    <property type="match status" value="1"/>
</dbReference>
<dbReference type="Pfam" id="PF03484">
    <property type="entry name" value="B5"/>
    <property type="match status" value="1"/>
</dbReference>
<name>A0A415PK12_9FIRM</name>
<gene>
    <name evidence="15 20" type="primary">pheT</name>
    <name evidence="20" type="ORF">DWZ83_04325</name>
</gene>
<evidence type="ECO:0000256" key="14">
    <source>
        <dbReference type="ARBA" id="ARBA00049255"/>
    </source>
</evidence>
<evidence type="ECO:0000256" key="11">
    <source>
        <dbReference type="ARBA" id="ARBA00022884"/>
    </source>
</evidence>
<dbReference type="InterPro" id="IPR002547">
    <property type="entry name" value="tRNA-bd_dom"/>
</dbReference>
<dbReference type="PROSITE" id="PS51483">
    <property type="entry name" value="B5"/>
    <property type="match status" value="1"/>
</dbReference>
<dbReference type="InterPro" id="IPR012340">
    <property type="entry name" value="NA-bd_OB-fold"/>
</dbReference>
<keyword evidence="4 15" id="KW-0963">Cytoplasm</keyword>
<dbReference type="AlphaFoldDB" id="A0A415PK12"/>
<dbReference type="Gene3D" id="3.50.40.10">
    <property type="entry name" value="Phenylalanyl-trna Synthetase, Chain B, domain 3"/>
    <property type="match status" value="1"/>
</dbReference>
<dbReference type="SUPFAM" id="SSF46955">
    <property type="entry name" value="Putative DNA-binding domain"/>
    <property type="match status" value="1"/>
</dbReference>
<dbReference type="PANTHER" id="PTHR10947:SF0">
    <property type="entry name" value="PHENYLALANINE--TRNA LIGASE BETA SUBUNIT"/>
    <property type="match status" value="1"/>
</dbReference>
<dbReference type="InterPro" id="IPR036690">
    <property type="entry name" value="Fdx_antiC-bd_sf"/>
</dbReference>
<dbReference type="InterPro" id="IPR005146">
    <property type="entry name" value="B3/B4_tRNA-bd"/>
</dbReference>
<dbReference type="PANTHER" id="PTHR10947">
    <property type="entry name" value="PHENYLALANYL-TRNA SYNTHETASE BETA CHAIN AND LEUCINE-RICH REPEAT-CONTAINING PROTEIN 47"/>
    <property type="match status" value="1"/>
</dbReference>
<evidence type="ECO:0000256" key="6">
    <source>
        <dbReference type="ARBA" id="ARBA00022598"/>
    </source>
</evidence>
<proteinExistence type="inferred from homology"/>
<dbReference type="NCBIfam" id="TIGR00472">
    <property type="entry name" value="pheT_bact"/>
    <property type="match status" value="1"/>
</dbReference>
<dbReference type="InterPro" id="IPR045060">
    <property type="entry name" value="Phe-tRNA-ligase_IIc_bsu"/>
</dbReference>
<evidence type="ECO:0000256" key="16">
    <source>
        <dbReference type="PROSITE-ProRule" id="PRU00209"/>
    </source>
</evidence>
<dbReference type="PROSITE" id="PS51447">
    <property type="entry name" value="FDX_ACB"/>
    <property type="match status" value="1"/>
</dbReference>
<dbReference type="InterPro" id="IPR009061">
    <property type="entry name" value="DNA-bd_dom_put_sf"/>
</dbReference>
<evidence type="ECO:0000259" key="17">
    <source>
        <dbReference type="PROSITE" id="PS50886"/>
    </source>
</evidence>
<dbReference type="NCBIfam" id="NF045760">
    <property type="entry name" value="YtpR"/>
    <property type="match status" value="1"/>
</dbReference>
<dbReference type="Pfam" id="PF17759">
    <property type="entry name" value="tRNA_synthFbeta"/>
    <property type="match status" value="1"/>
</dbReference>
<accession>A0A415PK12</accession>
<dbReference type="InterPro" id="IPR045864">
    <property type="entry name" value="aa-tRNA-synth_II/BPL/LPL"/>
</dbReference>
<dbReference type="GO" id="GO:0140096">
    <property type="term" value="F:catalytic activity, acting on a protein"/>
    <property type="evidence" value="ECO:0007669"/>
    <property type="project" value="UniProtKB-ARBA"/>
</dbReference>
<evidence type="ECO:0000256" key="13">
    <source>
        <dbReference type="ARBA" id="ARBA00023146"/>
    </source>
</evidence>
<dbReference type="InterPro" id="IPR004532">
    <property type="entry name" value="Phe-tRNA-ligase_IIc_bsu_bact"/>
</dbReference>
<dbReference type="InterPro" id="IPR005121">
    <property type="entry name" value="Fdx_antiC-bd"/>
</dbReference>
<dbReference type="Gene3D" id="3.30.70.380">
    <property type="entry name" value="Ferrodoxin-fold anticodon-binding domain"/>
    <property type="match status" value="1"/>
</dbReference>
<feature type="binding site" evidence="15">
    <location>
        <position position="466"/>
    </location>
    <ligand>
        <name>Mg(2+)</name>
        <dbReference type="ChEBI" id="CHEBI:18420"/>
        <note>shared with alpha subunit</note>
    </ligand>
</feature>
<dbReference type="GO" id="GO:0004826">
    <property type="term" value="F:phenylalanine-tRNA ligase activity"/>
    <property type="evidence" value="ECO:0007669"/>
    <property type="project" value="UniProtKB-UniRule"/>
</dbReference>
<dbReference type="Pfam" id="PF01588">
    <property type="entry name" value="tRNA_bind"/>
    <property type="match status" value="1"/>
</dbReference>
<dbReference type="GO" id="GO:0009328">
    <property type="term" value="C:phenylalanine-tRNA ligase complex"/>
    <property type="evidence" value="ECO:0007669"/>
    <property type="project" value="TreeGrafter"/>
</dbReference>
<sequence length="800" mass="89074">MQISRKWLQQYVDISDLSIEQVADRLTNSGSEVEGIEKMSQGSNLVIGEVVSCEDHPDSDHLHVCMVNLGDSVEQIVCGAPNVAANEKVIVARVGAKLPGGEIKESVIRGVESKGMLCSLLELGVDAHHLSEESKNGIELLDKDAPIGCDDPLGYLGLDDEIMDIGLTPNRNDCLAAWSMALETGAVLEREVHIPNADGASDVGKATKLKVSSETDKCPLFLGKVIGSIKIGPSPKWIQELLMAAGIKSINNVVDISNIVMLETGQPLHFYDIDALPAQEITVKDHIHEAYTALDGIKYDLCDEDIVITTQNKPIGIAGVMGGDDSKITDETKGIIIEAAIFDHVVIRNTARRLNLNTDASIRYQKGIEPMATFKAMDRAVQLLVEYADAKDLEETVQFGSNHYTPTEIDVNVERINTLLGTDFQEDEVVKVLNNLHLNPQKQDKDIHVIVPSHRTDLIIEEDIAEEIIRILGYDRLPITMPQTTSTLGSLNKRQKLRRRLRTALSDLGYNEAISYTLVSKEKIDQAVMGQCEVVELASPMSEDRRYVRSSILPSMLDCVAYNQARSMKDIALFEISNTYGVHHVEERLCVAASGALHKNRWQKFSVEVDFYTLKGVLSALLESLGFDGNRVRFKTNQIDTKNFHPYRSAEVYLGKELLGMIGEVHPLVCKQYDIERTVAMEINLEILLKNKASKVKFTEVSKYPSVTRDFAFVVKEEVMVADIISSIKKNSRLNKENIIQQVEVFDVYTGEHVEKGYKSIALSVTFQSFERTLKDSEITEIYNKILETLKQDVQAELRA</sequence>
<evidence type="ECO:0000313" key="21">
    <source>
        <dbReference type="Proteomes" id="UP000284868"/>
    </source>
</evidence>
<evidence type="ECO:0000256" key="12">
    <source>
        <dbReference type="ARBA" id="ARBA00022917"/>
    </source>
</evidence>
<comment type="cofactor">
    <cofactor evidence="15">
        <name>Mg(2+)</name>
        <dbReference type="ChEBI" id="CHEBI:18420"/>
    </cofactor>
    <text evidence="15">Binds 2 magnesium ions per tetramer.</text>
</comment>
<comment type="similarity">
    <text evidence="2 15">Belongs to the phenylalanyl-tRNA synthetase beta subunit family. Type 1 subfamily.</text>
</comment>
<evidence type="ECO:0000256" key="2">
    <source>
        <dbReference type="ARBA" id="ARBA00008653"/>
    </source>
</evidence>
<dbReference type="InterPro" id="IPR020825">
    <property type="entry name" value="Phe-tRNA_synthase-like_B3/B4"/>
</dbReference>
<evidence type="ECO:0000256" key="5">
    <source>
        <dbReference type="ARBA" id="ARBA00022555"/>
    </source>
</evidence>
<organism evidence="20 21">
    <name type="scientific">Amedibacillus dolichus</name>
    <dbReference type="NCBI Taxonomy" id="31971"/>
    <lineage>
        <taxon>Bacteria</taxon>
        <taxon>Bacillati</taxon>
        <taxon>Bacillota</taxon>
        <taxon>Erysipelotrichia</taxon>
        <taxon>Erysipelotrichales</taxon>
        <taxon>Erysipelotrichaceae</taxon>
        <taxon>Amedibacillus</taxon>
    </lineage>
</organism>
<dbReference type="HAMAP" id="MF_00283">
    <property type="entry name" value="Phe_tRNA_synth_beta1"/>
    <property type="match status" value="1"/>
</dbReference>
<keyword evidence="13 15" id="KW-0030">Aminoacyl-tRNA synthetase</keyword>
<keyword evidence="8 15" id="KW-0547">Nucleotide-binding</keyword>
<comment type="subunit">
    <text evidence="3 15">Tetramer of two alpha and two beta subunits.</text>
</comment>
<keyword evidence="21" id="KW-1185">Reference proteome</keyword>
<evidence type="ECO:0000256" key="4">
    <source>
        <dbReference type="ARBA" id="ARBA00022490"/>
    </source>
</evidence>
<dbReference type="EC" id="6.1.1.20" evidence="15"/>
<dbReference type="SUPFAM" id="SSF56037">
    <property type="entry name" value="PheT/TilS domain"/>
    <property type="match status" value="1"/>
</dbReference>
<dbReference type="SMART" id="SM00874">
    <property type="entry name" value="B5"/>
    <property type="match status" value="1"/>
</dbReference>
<dbReference type="Gene3D" id="3.30.56.10">
    <property type="match status" value="2"/>
</dbReference>
<keyword evidence="12 15" id="KW-0648">Protein biosynthesis</keyword>
<dbReference type="InterPro" id="IPR033714">
    <property type="entry name" value="tRNA_bind_bactPheRS"/>
</dbReference>
<dbReference type="Pfam" id="PF03147">
    <property type="entry name" value="FDX-ACB"/>
    <property type="match status" value="1"/>
</dbReference>
<evidence type="ECO:0000256" key="9">
    <source>
        <dbReference type="ARBA" id="ARBA00022840"/>
    </source>
</evidence>
<keyword evidence="6 15" id="KW-0436">Ligase</keyword>
<dbReference type="RefSeq" id="WP_118365448.1">
    <property type="nucleotide sequence ID" value="NZ_QRPK01000014.1"/>
</dbReference>
<dbReference type="FunFam" id="3.30.70.380:FF:000001">
    <property type="entry name" value="Phenylalanine--tRNA ligase beta subunit"/>
    <property type="match status" value="1"/>
</dbReference>
<dbReference type="SUPFAM" id="SSF54991">
    <property type="entry name" value="Anticodon-binding domain of PheRS"/>
    <property type="match status" value="1"/>
</dbReference>
<reference evidence="20 21" key="1">
    <citation type="submission" date="2018-08" db="EMBL/GenBank/DDBJ databases">
        <title>A genome reference for cultivated species of the human gut microbiota.</title>
        <authorList>
            <person name="Zou Y."/>
            <person name="Xue W."/>
            <person name="Luo G."/>
        </authorList>
    </citation>
    <scope>NUCLEOTIDE SEQUENCE [LARGE SCALE GENOMIC DNA]</scope>
    <source>
        <strain evidence="20 21">AF35-6BH</strain>
    </source>
</reference>
<evidence type="ECO:0000259" key="19">
    <source>
        <dbReference type="PROSITE" id="PS51483"/>
    </source>
</evidence>
<dbReference type="SMART" id="SM00896">
    <property type="entry name" value="FDX-ACB"/>
    <property type="match status" value="1"/>
</dbReference>
<feature type="binding site" evidence="15">
    <location>
        <position position="467"/>
    </location>
    <ligand>
        <name>Mg(2+)</name>
        <dbReference type="ChEBI" id="CHEBI:18420"/>
        <note>shared with alpha subunit</note>
    </ligand>
</feature>
<dbReference type="GO" id="GO:0000287">
    <property type="term" value="F:magnesium ion binding"/>
    <property type="evidence" value="ECO:0007669"/>
    <property type="project" value="UniProtKB-UniRule"/>
</dbReference>
<dbReference type="SMART" id="SM00873">
    <property type="entry name" value="B3_4"/>
    <property type="match status" value="1"/>
</dbReference>
<keyword evidence="10 15" id="KW-0460">Magnesium</keyword>
<dbReference type="GO" id="GO:0016740">
    <property type="term" value="F:transferase activity"/>
    <property type="evidence" value="ECO:0007669"/>
    <property type="project" value="UniProtKB-ARBA"/>
</dbReference>
<dbReference type="InterPro" id="IPR041616">
    <property type="entry name" value="PheRS_beta_core"/>
</dbReference>
<protein>
    <recommendedName>
        <fullName evidence="15">Phenylalanine--tRNA ligase beta subunit</fullName>
        <ecNumber evidence="15">6.1.1.20</ecNumber>
    </recommendedName>
    <alternativeName>
        <fullName evidence="15">Phenylalanyl-tRNA synthetase beta subunit</fullName>
        <shortName evidence="15">PheRS</shortName>
    </alternativeName>
</protein>
<evidence type="ECO:0000256" key="1">
    <source>
        <dbReference type="ARBA" id="ARBA00004496"/>
    </source>
</evidence>
<feature type="domain" description="TRNA-binding" evidence="17">
    <location>
        <begin position="39"/>
        <end position="152"/>
    </location>
</feature>
<dbReference type="GO" id="GO:0000049">
    <property type="term" value="F:tRNA binding"/>
    <property type="evidence" value="ECO:0007669"/>
    <property type="project" value="UniProtKB-UniRule"/>
</dbReference>
<dbReference type="SUPFAM" id="SSF55681">
    <property type="entry name" value="Class II aaRS and biotin synthetases"/>
    <property type="match status" value="1"/>
</dbReference>
<evidence type="ECO:0000256" key="7">
    <source>
        <dbReference type="ARBA" id="ARBA00022723"/>
    </source>
</evidence>
<evidence type="ECO:0000256" key="15">
    <source>
        <dbReference type="HAMAP-Rule" id="MF_00283"/>
    </source>
</evidence>
<evidence type="ECO:0000256" key="10">
    <source>
        <dbReference type="ARBA" id="ARBA00022842"/>
    </source>
</evidence>
<dbReference type="CDD" id="cd02796">
    <property type="entry name" value="tRNA_bind_bactPheRS"/>
    <property type="match status" value="1"/>
</dbReference>
<evidence type="ECO:0000313" key="20">
    <source>
        <dbReference type="EMBL" id="RHM12999.1"/>
    </source>
</evidence>
<dbReference type="InterPro" id="IPR005147">
    <property type="entry name" value="tRNA_synthase_B5-dom"/>
</dbReference>
<comment type="subcellular location">
    <subcellularLocation>
        <location evidence="1 15">Cytoplasm</location>
    </subcellularLocation>
</comment>
<feature type="domain" description="FDX-ACB" evidence="18">
    <location>
        <begin position="702"/>
        <end position="799"/>
    </location>
</feature>
<keyword evidence="5 16" id="KW-0820">tRNA-binding</keyword>
<dbReference type="PROSITE" id="PS50886">
    <property type="entry name" value="TRBD"/>
    <property type="match status" value="1"/>
</dbReference>
<dbReference type="GO" id="GO:0006432">
    <property type="term" value="P:phenylalanyl-tRNA aminoacylation"/>
    <property type="evidence" value="ECO:0007669"/>
    <property type="project" value="UniProtKB-UniRule"/>
</dbReference>
<dbReference type="EMBL" id="QRPK01000014">
    <property type="protein sequence ID" value="RHM12999.1"/>
    <property type="molecule type" value="Genomic_DNA"/>
</dbReference>
<feature type="binding site" evidence="15">
    <location>
        <position position="457"/>
    </location>
    <ligand>
        <name>Mg(2+)</name>
        <dbReference type="ChEBI" id="CHEBI:18420"/>
        <note>shared with alpha subunit</note>
    </ligand>
</feature>
<evidence type="ECO:0000256" key="3">
    <source>
        <dbReference type="ARBA" id="ARBA00011209"/>
    </source>
</evidence>